<keyword evidence="3" id="KW-0210">Decarboxylase</keyword>
<evidence type="ECO:0000313" key="8">
    <source>
        <dbReference type="EMBL" id="KCZ91562.1"/>
    </source>
</evidence>
<gene>
    <name evidence="8" type="ORF">HJO_10612</name>
</gene>
<dbReference type="Gene3D" id="3.90.1150.10">
    <property type="entry name" value="Aspartate Aminotransferase, domain 1"/>
    <property type="match status" value="1"/>
</dbReference>
<dbReference type="Gene3D" id="3.40.640.10">
    <property type="entry name" value="Type I PLP-dependent aspartate aminotransferase-like (Major domain)"/>
    <property type="match status" value="1"/>
</dbReference>
<dbReference type="InterPro" id="IPR015421">
    <property type="entry name" value="PyrdxlP-dep_Trfase_major"/>
</dbReference>
<dbReference type="PATRIC" id="fig|1280950.3.peg.2123"/>
<proteinExistence type="inferred from homology"/>
<evidence type="ECO:0000256" key="1">
    <source>
        <dbReference type="ARBA" id="ARBA00001933"/>
    </source>
</evidence>
<dbReference type="Proteomes" id="UP000025171">
    <property type="component" value="Unassembled WGS sequence"/>
</dbReference>
<dbReference type="RefSeq" id="WP_035616830.1">
    <property type="nucleotide sequence ID" value="NZ_ARYK01000005.1"/>
</dbReference>
<name>A0A059FLU7_9PROT</name>
<dbReference type="GO" id="GO:0016831">
    <property type="term" value="F:carboxy-lyase activity"/>
    <property type="evidence" value="ECO:0007669"/>
    <property type="project" value="UniProtKB-KW"/>
</dbReference>
<dbReference type="OrthoDB" id="9803665at2"/>
<keyword evidence="4 6" id="KW-0663">Pyridoxal phosphate</keyword>
<protein>
    <submittedName>
        <fullName evidence="8">PLP-dependent enzyme, glutamate decarboxylase</fullName>
    </submittedName>
</protein>
<evidence type="ECO:0000256" key="2">
    <source>
        <dbReference type="ARBA" id="ARBA00009533"/>
    </source>
</evidence>
<keyword evidence="9" id="KW-1185">Reference proteome</keyword>
<evidence type="ECO:0000256" key="5">
    <source>
        <dbReference type="ARBA" id="ARBA00023239"/>
    </source>
</evidence>
<feature type="modified residue" description="N6-(pyridoxal phosphate)lysine" evidence="6">
    <location>
        <position position="288"/>
    </location>
</feature>
<dbReference type="PANTHER" id="PTHR11999:SF70">
    <property type="entry name" value="MIP05841P"/>
    <property type="match status" value="1"/>
</dbReference>
<evidence type="ECO:0000313" key="9">
    <source>
        <dbReference type="Proteomes" id="UP000025171"/>
    </source>
</evidence>
<evidence type="ECO:0000256" key="7">
    <source>
        <dbReference type="RuleBase" id="RU000382"/>
    </source>
</evidence>
<dbReference type="GO" id="GO:0030170">
    <property type="term" value="F:pyridoxal phosphate binding"/>
    <property type="evidence" value="ECO:0007669"/>
    <property type="project" value="InterPro"/>
</dbReference>
<dbReference type="SUPFAM" id="SSF53383">
    <property type="entry name" value="PLP-dependent transferases"/>
    <property type="match status" value="1"/>
</dbReference>
<evidence type="ECO:0000256" key="4">
    <source>
        <dbReference type="ARBA" id="ARBA00022898"/>
    </source>
</evidence>
<comment type="similarity">
    <text evidence="2 7">Belongs to the group II decarboxylase family.</text>
</comment>
<dbReference type="AlphaFoldDB" id="A0A059FLU7"/>
<keyword evidence="5 7" id="KW-0456">Lyase</keyword>
<dbReference type="InterPro" id="IPR015424">
    <property type="entry name" value="PyrdxlP-dep_Trfase"/>
</dbReference>
<dbReference type="GO" id="GO:0019752">
    <property type="term" value="P:carboxylic acid metabolic process"/>
    <property type="evidence" value="ECO:0007669"/>
    <property type="project" value="InterPro"/>
</dbReference>
<sequence>MPDSLDRAMHHARAWLDGLDSAPVGARATADALRTALGGRLPETGSDPADVIDALAEGAGPGLHANAGGRFFAWVMAGSLPSALAADWLVSAWDQNSGMFAVAPATTVLEEITGEWLKDLFGLPAECSFAFTTGCQLAHVTALAAARYAVLDRAGWDVNRDGLYGAPPIRILTSQNRHNTLDTAVRYLGMGEAHMESVATGPLGNMLADDLAGKLSGPVRPTILCLNAADLNIGTFDDFATLIPIAKAAGAWVHVDGAFGLFARTAPAYRALTDGIELADSWATDGHKWLNVPYDCGMAFVRDAAAHRAAIAMGAAYLSPSSDVRDPSDWNFELSRRGRAIPVYAALRELGREGVADLVERCCVHCKALVGGIGALQGARALNVPVLNQGLVRFERTGASAAENDAFTDDVIRRTNATGEAFFSGTTWNGQRAMRVSVVSWRTSDVDVERSIAAVASVLADMDSAR</sequence>
<dbReference type="InterPro" id="IPR002129">
    <property type="entry name" value="PyrdxlP-dep_de-COase"/>
</dbReference>
<accession>A0A059FLU7</accession>
<comment type="caution">
    <text evidence="8">The sequence shown here is derived from an EMBL/GenBank/DDBJ whole genome shotgun (WGS) entry which is preliminary data.</text>
</comment>
<evidence type="ECO:0000256" key="3">
    <source>
        <dbReference type="ARBA" id="ARBA00022793"/>
    </source>
</evidence>
<dbReference type="eggNOG" id="COG0076">
    <property type="taxonomic scope" value="Bacteria"/>
</dbReference>
<dbReference type="EMBL" id="ARYK01000005">
    <property type="protein sequence ID" value="KCZ91562.1"/>
    <property type="molecule type" value="Genomic_DNA"/>
</dbReference>
<organism evidence="8 9">
    <name type="scientific">Hyphomonas johnsonii MHS-2</name>
    <dbReference type="NCBI Taxonomy" id="1280950"/>
    <lineage>
        <taxon>Bacteria</taxon>
        <taxon>Pseudomonadati</taxon>
        <taxon>Pseudomonadota</taxon>
        <taxon>Alphaproteobacteria</taxon>
        <taxon>Hyphomonadales</taxon>
        <taxon>Hyphomonadaceae</taxon>
        <taxon>Hyphomonas</taxon>
    </lineage>
</organism>
<dbReference type="Pfam" id="PF00282">
    <property type="entry name" value="Pyridoxal_deC"/>
    <property type="match status" value="1"/>
</dbReference>
<evidence type="ECO:0000256" key="6">
    <source>
        <dbReference type="PIRSR" id="PIRSR602129-50"/>
    </source>
</evidence>
<reference evidence="8 9" key="1">
    <citation type="journal article" date="2014" name="Antonie Van Leeuwenhoek">
        <title>Hyphomonas beringensis sp. nov. and Hyphomonas chukchiensis sp. nov., isolated from surface seawater of the Bering Sea and Chukchi Sea.</title>
        <authorList>
            <person name="Li C."/>
            <person name="Lai Q."/>
            <person name="Li G."/>
            <person name="Dong C."/>
            <person name="Wang J."/>
            <person name="Liao Y."/>
            <person name="Shao Z."/>
        </authorList>
    </citation>
    <scope>NUCLEOTIDE SEQUENCE [LARGE SCALE GENOMIC DNA]</scope>
    <source>
        <strain evidence="8 9">MHS-2</strain>
    </source>
</reference>
<comment type="cofactor">
    <cofactor evidence="1 6 7">
        <name>pyridoxal 5'-phosphate</name>
        <dbReference type="ChEBI" id="CHEBI:597326"/>
    </cofactor>
</comment>
<dbReference type="PANTHER" id="PTHR11999">
    <property type="entry name" value="GROUP II PYRIDOXAL-5-PHOSPHATE DECARBOXYLASE"/>
    <property type="match status" value="1"/>
</dbReference>
<dbReference type="InterPro" id="IPR015422">
    <property type="entry name" value="PyrdxlP-dep_Trfase_small"/>
</dbReference>
<dbReference type="STRING" id="1280950.HJO_10612"/>
<dbReference type="InterPro" id="IPR010977">
    <property type="entry name" value="Aromatic_deC"/>
</dbReference>